<feature type="transmembrane region" description="Helical" evidence="6">
    <location>
        <begin position="6"/>
        <end position="29"/>
    </location>
</feature>
<evidence type="ECO:0000256" key="6">
    <source>
        <dbReference type="SAM" id="Phobius"/>
    </source>
</evidence>
<accession>G5ABV8</accession>
<evidence type="ECO:0000256" key="3">
    <source>
        <dbReference type="ARBA" id="ARBA00022989"/>
    </source>
</evidence>
<dbReference type="PANTHER" id="PTHR11040:SF140">
    <property type="entry name" value="ZRT (ZRT), IRT- (IRT-) LIKE PROTEIN TRANSPORTER"/>
    <property type="match status" value="1"/>
</dbReference>
<evidence type="ECO:0000256" key="1">
    <source>
        <dbReference type="ARBA" id="ARBA00004141"/>
    </source>
</evidence>
<protein>
    <submittedName>
        <fullName evidence="7">Uncharacterized protein</fullName>
    </submittedName>
</protein>
<organism evidence="7 8">
    <name type="scientific">Phytophthora sojae (strain P6497)</name>
    <name type="common">Soybean stem and root rot agent</name>
    <name type="synonym">Phytophthora megasperma f. sp. glycines</name>
    <dbReference type="NCBI Taxonomy" id="1094619"/>
    <lineage>
        <taxon>Eukaryota</taxon>
        <taxon>Sar</taxon>
        <taxon>Stramenopiles</taxon>
        <taxon>Oomycota</taxon>
        <taxon>Peronosporomycetes</taxon>
        <taxon>Peronosporales</taxon>
        <taxon>Peronosporaceae</taxon>
        <taxon>Phytophthora</taxon>
    </lineage>
</organism>
<dbReference type="InterPro" id="IPR003689">
    <property type="entry name" value="ZIP"/>
</dbReference>
<feature type="transmembrane region" description="Helical" evidence="6">
    <location>
        <begin position="207"/>
        <end position="226"/>
    </location>
</feature>
<keyword evidence="3 6" id="KW-1133">Transmembrane helix</keyword>
<evidence type="ECO:0000256" key="2">
    <source>
        <dbReference type="ARBA" id="ARBA00022692"/>
    </source>
</evidence>
<sequence>MDPVTVFKLVSIGCIWIVGLVGGLTPALLASRHDKSPTLSILSAFSGGVFLAGGFFHLLHSAVENPALRRWSTEDEGRYEFPYAEMFCTMGFLGLLLLEQAAQAKMSSSAGEAGTYVAAKSEEDDEELRGATESDDTYLGDLDVDDEEQALAAGSNVRRSHAGHSHGPGHADEADAGSLAVAIVLFIALSFHSVLEGLGIGAQTETAWGVFMAIIMHKGLAAFALGSGLVQSAMPVTYVMLYMFVFSFMSIIGIVVGWIIAADSSEDSAAAGICVALASGTFIYVAVMEVIPQEFPRHSHGGGDEGHGHQQKDSATLKKSIALVAGYAIFGLLAKWS</sequence>
<evidence type="ECO:0000313" key="7">
    <source>
        <dbReference type="EMBL" id="EGZ06833.1"/>
    </source>
</evidence>
<keyword evidence="8" id="KW-1185">Reference proteome</keyword>
<dbReference type="STRING" id="1094619.G5ABV8"/>
<dbReference type="FunCoup" id="G5ABV8">
    <property type="interactions" value="2"/>
</dbReference>
<dbReference type="SMR" id="G5ABV8"/>
<feature type="transmembrane region" description="Helical" evidence="6">
    <location>
        <begin position="238"/>
        <end position="262"/>
    </location>
</feature>
<feature type="region of interest" description="Disordered" evidence="5">
    <location>
        <begin position="116"/>
        <end position="139"/>
    </location>
</feature>
<evidence type="ECO:0000256" key="5">
    <source>
        <dbReference type="SAM" id="MobiDB-lite"/>
    </source>
</evidence>
<dbReference type="KEGG" id="psoj:PHYSODRAFT_565745"/>
<evidence type="ECO:0000313" key="8">
    <source>
        <dbReference type="Proteomes" id="UP000002640"/>
    </source>
</evidence>
<feature type="compositionally biased region" description="Acidic residues" evidence="5">
    <location>
        <begin position="122"/>
        <end position="139"/>
    </location>
</feature>
<name>G5ABV8_PHYSP</name>
<dbReference type="AlphaFoldDB" id="G5ABV8"/>
<evidence type="ECO:0000256" key="4">
    <source>
        <dbReference type="ARBA" id="ARBA00023136"/>
    </source>
</evidence>
<dbReference type="Pfam" id="PF02535">
    <property type="entry name" value="Zip"/>
    <property type="match status" value="1"/>
</dbReference>
<keyword evidence="2 6" id="KW-0812">Transmembrane</keyword>
<dbReference type="GO" id="GO:0005385">
    <property type="term" value="F:zinc ion transmembrane transporter activity"/>
    <property type="evidence" value="ECO:0007669"/>
    <property type="project" value="TreeGrafter"/>
</dbReference>
<reference evidence="7 8" key="1">
    <citation type="journal article" date="2006" name="Science">
        <title>Phytophthora genome sequences uncover evolutionary origins and mechanisms of pathogenesis.</title>
        <authorList>
            <person name="Tyler B.M."/>
            <person name="Tripathy S."/>
            <person name="Zhang X."/>
            <person name="Dehal P."/>
            <person name="Jiang R.H."/>
            <person name="Aerts A."/>
            <person name="Arredondo F.D."/>
            <person name="Baxter L."/>
            <person name="Bensasson D."/>
            <person name="Beynon J.L."/>
            <person name="Chapman J."/>
            <person name="Damasceno C.M."/>
            <person name="Dorrance A.E."/>
            <person name="Dou D."/>
            <person name="Dickerman A.W."/>
            <person name="Dubchak I.L."/>
            <person name="Garbelotto M."/>
            <person name="Gijzen M."/>
            <person name="Gordon S.G."/>
            <person name="Govers F."/>
            <person name="Grunwald N.J."/>
            <person name="Huang W."/>
            <person name="Ivors K.L."/>
            <person name="Jones R.W."/>
            <person name="Kamoun S."/>
            <person name="Krampis K."/>
            <person name="Lamour K.H."/>
            <person name="Lee M.K."/>
            <person name="McDonald W.H."/>
            <person name="Medina M."/>
            <person name="Meijer H.J."/>
            <person name="Nordberg E.K."/>
            <person name="Maclean D.J."/>
            <person name="Ospina-Giraldo M.D."/>
            <person name="Morris P.F."/>
            <person name="Phuntumart V."/>
            <person name="Putnam N.H."/>
            <person name="Rash S."/>
            <person name="Rose J.K."/>
            <person name="Sakihama Y."/>
            <person name="Salamov A.A."/>
            <person name="Savidor A."/>
            <person name="Scheuring C.F."/>
            <person name="Smith B.M."/>
            <person name="Sobral B.W."/>
            <person name="Terry A."/>
            <person name="Torto-Alalibo T.A."/>
            <person name="Win J."/>
            <person name="Xu Z."/>
            <person name="Zhang H."/>
            <person name="Grigoriev I.V."/>
            <person name="Rokhsar D.S."/>
            <person name="Boore J.L."/>
        </authorList>
    </citation>
    <scope>NUCLEOTIDE SEQUENCE [LARGE SCALE GENOMIC DNA]</scope>
    <source>
        <strain evidence="7 8">P6497</strain>
    </source>
</reference>
<dbReference type="GO" id="GO:0016020">
    <property type="term" value="C:membrane"/>
    <property type="evidence" value="ECO:0007669"/>
    <property type="project" value="UniProtKB-SubCell"/>
</dbReference>
<keyword evidence="4 6" id="KW-0472">Membrane</keyword>
<dbReference type="EMBL" id="JH159163">
    <property type="protein sequence ID" value="EGZ06833.1"/>
    <property type="molecule type" value="Genomic_DNA"/>
</dbReference>
<comment type="subcellular location">
    <subcellularLocation>
        <location evidence="1">Membrane</location>
        <topology evidence="1">Multi-pass membrane protein</topology>
    </subcellularLocation>
</comment>
<feature type="transmembrane region" description="Helical" evidence="6">
    <location>
        <begin position="176"/>
        <end position="195"/>
    </location>
</feature>
<dbReference type="OMA" id="HEMSHTH"/>
<proteinExistence type="predicted"/>
<dbReference type="InParanoid" id="G5ABV8"/>
<dbReference type="PANTHER" id="PTHR11040">
    <property type="entry name" value="ZINC/IRON TRANSPORTER"/>
    <property type="match status" value="1"/>
</dbReference>
<feature type="transmembrane region" description="Helical" evidence="6">
    <location>
        <begin position="268"/>
        <end position="287"/>
    </location>
</feature>
<feature type="transmembrane region" description="Helical" evidence="6">
    <location>
        <begin position="41"/>
        <end position="61"/>
    </location>
</feature>
<dbReference type="Proteomes" id="UP000002640">
    <property type="component" value="Unassembled WGS sequence"/>
</dbReference>
<feature type="transmembrane region" description="Helical" evidence="6">
    <location>
        <begin position="81"/>
        <end position="98"/>
    </location>
</feature>
<gene>
    <name evidence="7" type="ORF">PHYSODRAFT_565745</name>
</gene>
<dbReference type="RefSeq" id="XP_009537597.1">
    <property type="nucleotide sequence ID" value="XM_009539302.1"/>
</dbReference>
<dbReference type="GeneID" id="20663911"/>